<evidence type="ECO:0000313" key="2">
    <source>
        <dbReference type="EMBL" id="CAB1456978.1"/>
    </source>
</evidence>
<protein>
    <submittedName>
        <fullName evidence="2">Uncharacterized protein</fullName>
    </submittedName>
</protein>
<organism evidence="2 3">
    <name type="scientific">Pleuronectes platessa</name>
    <name type="common">European plaice</name>
    <dbReference type="NCBI Taxonomy" id="8262"/>
    <lineage>
        <taxon>Eukaryota</taxon>
        <taxon>Metazoa</taxon>
        <taxon>Chordata</taxon>
        <taxon>Craniata</taxon>
        <taxon>Vertebrata</taxon>
        <taxon>Euteleostomi</taxon>
        <taxon>Actinopterygii</taxon>
        <taxon>Neopterygii</taxon>
        <taxon>Teleostei</taxon>
        <taxon>Neoteleostei</taxon>
        <taxon>Acanthomorphata</taxon>
        <taxon>Carangaria</taxon>
        <taxon>Pleuronectiformes</taxon>
        <taxon>Pleuronectoidei</taxon>
        <taxon>Pleuronectidae</taxon>
        <taxon>Pleuronectes</taxon>
    </lineage>
</organism>
<proteinExistence type="predicted"/>
<feature type="region of interest" description="Disordered" evidence="1">
    <location>
        <begin position="1"/>
        <end position="56"/>
    </location>
</feature>
<dbReference type="Proteomes" id="UP001153269">
    <property type="component" value="Unassembled WGS sequence"/>
</dbReference>
<sequence>MRTTSSGILSERDFLQQMSVTGAKSPSDMPSAAEYSREETRGEEGKELGERNSLESAVRIPVHSEAVFSLRLATHPLVLHDLQLFSLVLRLLTGSHTALPSPLCNLARPQAQRSEGGGKDVMP</sequence>
<evidence type="ECO:0000256" key="1">
    <source>
        <dbReference type="SAM" id="MobiDB-lite"/>
    </source>
</evidence>
<accession>A0A9N7VTM6</accession>
<keyword evidence="3" id="KW-1185">Reference proteome</keyword>
<comment type="caution">
    <text evidence="2">The sequence shown here is derived from an EMBL/GenBank/DDBJ whole genome shotgun (WGS) entry which is preliminary data.</text>
</comment>
<dbReference type="EMBL" id="CADEAL010004320">
    <property type="protein sequence ID" value="CAB1456978.1"/>
    <property type="molecule type" value="Genomic_DNA"/>
</dbReference>
<gene>
    <name evidence="2" type="ORF">PLEPLA_LOCUS44781</name>
</gene>
<dbReference type="AlphaFoldDB" id="A0A9N7VTM6"/>
<name>A0A9N7VTM6_PLEPL</name>
<evidence type="ECO:0000313" key="3">
    <source>
        <dbReference type="Proteomes" id="UP001153269"/>
    </source>
</evidence>
<reference evidence="2" key="1">
    <citation type="submission" date="2020-03" db="EMBL/GenBank/DDBJ databases">
        <authorList>
            <person name="Weist P."/>
        </authorList>
    </citation>
    <scope>NUCLEOTIDE SEQUENCE</scope>
</reference>
<feature type="compositionally biased region" description="Basic and acidic residues" evidence="1">
    <location>
        <begin position="35"/>
        <end position="53"/>
    </location>
</feature>